<evidence type="ECO:0000313" key="1">
    <source>
        <dbReference type="EMBL" id="MBS5520314.1"/>
    </source>
</evidence>
<dbReference type="EMBL" id="JAGZCZ010000011">
    <property type="protein sequence ID" value="MBS5520314.1"/>
    <property type="molecule type" value="Genomic_DNA"/>
</dbReference>
<proteinExistence type="predicted"/>
<dbReference type="AlphaFoldDB" id="A0A943EHK4"/>
<evidence type="ECO:0000313" key="2">
    <source>
        <dbReference type="Proteomes" id="UP000754226"/>
    </source>
</evidence>
<accession>A0A943EHK4</accession>
<dbReference type="Proteomes" id="UP000754226">
    <property type="component" value="Unassembled WGS sequence"/>
</dbReference>
<sequence>MGFFVREKLVYKELGKKEEWKKAQALLKEAGFELSVTELSSEAPICGCGAKLDIRDFGPQGKIDRNFYYIDVPEKDYEKARNLLMEAGVPTQ</sequence>
<organism evidence="1 2">
    <name type="scientific">Acidaminococcus intestini</name>
    <dbReference type="NCBI Taxonomy" id="187327"/>
    <lineage>
        <taxon>Bacteria</taxon>
        <taxon>Bacillati</taxon>
        <taxon>Bacillota</taxon>
        <taxon>Negativicutes</taxon>
        <taxon>Acidaminococcales</taxon>
        <taxon>Acidaminococcaceae</taxon>
        <taxon>Acidaminococcus</taxon>
    </lineage>
</organism>
<reference evidence="1" key="1">
    <citation type="submission" date="2021-02" db="EMBL/GenBank/DDBJ databases">
        <title>Infant gut strain persistence is associated with maternal origin, phylogeny, and functional potential including surface adhesion and iron acquisition.</title>
        <authorList>
            <person name="Lou Y.C."/>
        </authorList>
    </citation>
    <scope>NUCLEOTIDE SEQUENCE</scope>
    <source>
        <strain evidence="1">L3_106_000M1_dasL3_106_000M1_concoct_15</strain>
    </source>
</reference>
<gene>
    <name evidence="1" type="ORF">KHX13_08360</name>
</gene>
<name>A0A943EHK4_9FIRM</name>
<comment type="caution">
    <text evidence="1">The sequence shown here is derived from an EMBL/GenBank/DDBJ whole genome shotgun (WGS) entry which is preliminary data.</text>
</comment>
<protein>
    <submittedName>
        <fullName evidence="1">Uncharacterized protein</fullName>
    </submittedName>
</protein>